<dbReference type="EMBL" id="FRFD01000007">
    <property type="protein sequence ID" value="SHO50056.1"/>
    <property type="molecule type" value="Genomic_DNA"/>
</dbReference>
<dbReference type="OrthoDB" id="2971178at2"/>
<dbReference type="AlphaFoldDB" id="A0A1M7YBV1"/>
<name>A0A1M7YBV1_9FIRM</name>
<gene>
    <name evidence="1" type="ORF">SAMN02745217_02556</name>
</gene>
<dbReference type="STRING" id="1121345.SAMN02745217_02556"/>
<sequence length="120" mass="13548">MMKVIEANEGTKIPYEVTKTWLSFDDQIMLNLKAKEADNDVNIDITSDAFGQLETGGGIYYVAQILIPARQYTETEVENPDYDESVENSSKTILKRDPVPFSMDNVTLTLYALKEGVFNE</sequence>
<reference evidence="1 2" key="1">
    <citation type="submission" date="2016-12" db="EMBL/GenBank/DDBJ databases">
        <authorList>
            <person name="Song W.-J."/>
            <person name="Kurnit D.M."/>
        </authorList>
    </citation>
    <scope>NUCLEOTIDE SEQUENCE [LARGE SCALE GENOMIC DNA]</scope>
    <source>
        <strain evidence="1 2">DSM 12503</strain>
    </source>
</reference>
<dbReference type="Proteomes" id="UP000184612">
    <property type="component" value="Unassembled WGS sequence"/>
</dbReference>
<accession>A0A1M7YBV1</accession>
<proteinExistence type="predicted"/>
<keyword evidence="2" id="KW-1185">Reference proteome</keyword>
<evidence type="ECO:0000313" key="2">
    <source>
        <dbReference type="Proteomes" id="UP000184612"/>
    </source>
</evidence>
<protein>
    <submittedName>
        <fullName evidence="1">Uncharacterized protein</fullName>
    </submittedName>
</protein>
<evidence type="ECO:0000313" key="1">
    <source>
        <dbReference type="EMBL" id="SHO50056.1"/>
    </source>
</evidence>
<organism evidence="1 2">
    <name type="scientific">Anaerocolumna xylanovorans DSM 12503</name>
    <dbReference type="NCBI Taxonomy" id="1121345"/>
    <lineage>
        <taxon>Bacteria</taxon>
        <taxon>Bacillati</taxon>
        <taxon>Bacillota</taxon>
        <taxon>Clostridia</taxon>
        <taxon>Lachnospirales</taxon>
        <taxon>Lachnospiraceae</taxon>
        <taxon>Anaerocolumna</taxon>
    </lineage>
</organism>
<dbReference type="RefSeq" id="WP_084558632.1">
    <property type="nucleotide sequence ID" value="NZ_FRFD01000007.1"/>
</dbReference>